<proteinExistence type="predicted"/>
<evidence type="ECO:0000313" key="4">
    <source>
        <dbReference type="Proteomes" id="UP000240621"/>
    </source>
</evidence>
<keyword evidence="1" id="KW-0472">Membrane</keyword>
<protein>
    <submittedName>
        <fullName evidence="3">Uncharacterized protein</fullName>
    </submittedName>
</protein>
<feature type="transmembrane region" description="Helical" evidence="1">
    <location>
        <begin position="41"/>
        <end position="59"/>
    </location>
</feature>
<dbReference type="RefSeq" id="WP_106542580.1">
    <property type="nucleotide sequence ID" value="NZ_PYGC01000006.1"/>
</dbReference>
<feature type="transmembrane region" description="Helical" evidence="1">
    <location>
        <begin position="105"/>
        <end position="124"/>
    </location>
</feature>
<reference evidence="3 4" key="1">
    <citation type="submission" date="2018-03" db="EMBL/GenBank/DDBJ databases">
        <title>Genomic Encyclopedia of Archaeal and Bacterial Type Strains, Phase II (KMG-II): from individual species to whole genera.</title>
        <authorList>
            <person name="Goeker M."/>
        </authorList>
    </citation>
    <scope>NUCLEOTIDE SEQUENCE [LARGE SCALE GENOMIC DNA]</scope>
    <source>
        <strain evidence="3 4">DSM 27267</strain>
    </source>
</reference>
<sequence>MRMRAFLIVDAVIDGLLGIALLLFSPEVWEFTGIPGAYSRFYPNLLGAVLLGISISLIIEARRKQKDASPGLGFRGSLAINFSAGVILCLWLIFGHLPIPLKGVIILGVLSFFLLFFSFIKWYIYYKRRHQNQFPNYNHSAQN</sequence>
<keyword evidence="5" id="KW-1185">Reference proteome</keyword>
<dbReference type="EMBL" id="PYGC01000006">
    <property type="protein sequence ID" value="PSK82366.1"/>
    <property type="molecule type" value="Genomic_DNA"/>
</dbReference>
<feature type="transmembrane region" description="Helical" evidence="1">
    <location>
        <begin position="7"/>
        <end position="29"/>
    </location>
</feature>
<keyword evidence="1" id="KW-1133">Transmembrane helix</keyword>
<comment type="caution">
    <text evidence="3">The sequence shown here is derived from an EMBL/GenBank/DDBJ whole genome shotgun (WGS) entry which is preliminary data.</text>
</comment>
<dbReference type="AlphaFoldDB" id="A0A2P8CBL9"/>
<keyword evidence="1" id="KW-0812">Transmembrane</keyword>
<reference evidence="2 5" key="2">
    <citation type="submission" date="2019-10" db="EMBL/GenBank/DDBJ databases">
        <title>Prolixibacter strains distinguished by the presence of nitrate reductase genes were adept at nitrate-dependent anaerobic corrosion of metallic iron and carbon steel.</title>
        <authorList>
            <person name="Iino T."/>
            <person name="Shono N."/>
            <person name="Ito K."/>
            <person name="Nakamura R."/>
            <person name="Sueoka K."/>
            <person name="Harayama S."/>
            <person name="Ohkuma M."/>
        </authorList>
    </citation>
    <scope>NUCLEOTIDE SEQUENCE [LARGE SCALE GENOMIC DNA]</scope>
    <source>
        <strain evidence="2 5">MIC1-1</strain>
    </source>
</reference>
<gene>
    <name evidence="3" type="ORF">CLV93_106110</name>
    <name evidence="2" type="ORF">JCM18694_31340</name>
</gene>
<dbReference type="Proteomes" id="UP000240621">
    <property type="component" value="Unassembled WGS sequence"/>
</dbReference>
<evidence type="ECO:0000313" key="3">
    <source>
        <dbReference type="EMBL" id="PSK82366.1"/>
    </source>
</evidence>
<feature type="transmembrane region" description="Helical" evidence="1">
    <location>
        <begin position="79"/>
        <end position="99"/>
    </location>
</feature>
<evidence type="ECO:0000313" key="5">
    <source>
        <dbReference type="Proteomes" id="UP000396862"/>
    </source>
</evidence>
<accession>A0A2P8CBL9</accession>
<evidence type="ECO:0000313" key="2">
    <source>
        <dbReference type="EMBL" id="GET22888.1"/>
    </source>
</evidence>
<evidence type="ECO:0000256" key="1">
    <source>
        <dbReference type="SAM" id="Phobius"/>
    </source>
</evidence>
<dbReference type="EMBL" id="BLAU01000001">
    <property type="protein sequence ID" value="GET22888.1"/>
    <property type="molecule type" value="Genomic_DNA"/>
</dbReference>
<organism evidence="3 4">
    <name type="scientific">Prolixibacter denitrificans</name>
    <dbReference type="NCBI Taxonomy" id="1541063"/>
    <lineage>
        <taxon>Bacteria</taxon>
        <taxon>Pseudomonadati</taxon>
        <taxon>Bacteroidota</taxon>
        <taxon>Bacteroidia</taxon>
        <taxon>Marinilabiliales</taxon>
        <taxon>Prolixibacteraceae</taxon>
        <taxon>Prolixibacter</taxon>
    </lineage>
</organism>
<name>A0A2P8CBL9_9BACT</name>
<dbReference type="Proteomes" id="UP000396862">
    <property type="component" value="Unassembled WGS sequence"/>
</dbReference>